<reference evidence="1" key="2">
    <citation type="submission" date="2016-06" db="EMBL/GenBank/DDBJ databases">
        <title>The genome of a short-lived fish provides insights into sex chromosome evolution and the genetic control of aging.</title>
        <authorList>
            <person name="Reichwald K."/>
            <person name="Felder M."/>
            <person name="Petzold A."/>
            <person name="Koch P."/>
            <person name="Groth M."/>
            <person name="Platzer M."/>
        </authorList>
    </citation>
    <scope>NUCLEOTIDE SEQUENCE</scope>
    <source>
        <tissue evidence="1">Brain</tissue>
    </source>
</reference>
<accession>A0A1A8AND3</accession>
<sequence length="161" mass="18374">MLRKDRRRKQRQKELCEAAKGSGSLTSWIKKRVQSEINTALPSSIISSSKRSNPATATLYPIIRQSRGCPPFVRWQQVMKGLRLTERPHAERTLKHQQNLPLEPQQHAYLNMAVRTAAILKRVTNIRDAEDFCLKEEAPVTSKPVIESALVTLNKEDNIHP</sequence>
<proteinExistence type="predicted"/>
<name>A0A1A8AND3_NOTFU</name>
<dbReference type="AlphaFoldDB" id="A0A1A8AND3"/>
<organism evidence="1">
    <name type="scientific">Nothobranchius furzeri</name>
    <name type="common">Turquoise killifish</name>
    <dbReference type="NCBI Taxonomy" id="105023"/>
    <lineage>
        <taxon>Eukaryota</taxon>
        <taxon>Metazoa</taxon>
        <taxon>Chordata</taxon>
        <taxon>Craniata</taxon>
        <taxon>Vertebrata</taxon>
        <taxon>Euteleostomi</taxon>
        <taxon>Actinopterygii</taxon>
        <taxon>Neopterygii</taxon>
        <taxon>Teleostei</taxon>
        <taxon>Neoteleostei</taxon>
        <taxon>Acanthomorphata</taxon>
        <taxon>Ovalentaria</taxon>
        <taxon>Atherinomorphae</taxon>
        <taxon>Cyprinodontiformes</taxon>
        <taxon>Nothobranchiidae</taxon>
        <taxon>Nothobranchius</taxon>
    </lineage>
</organism>
<evidence type="ECO:0000313" key="1">
    <source>
        <dbReference type="EMBL" id="SBP55725.1"/>
    </source>
</evidence>
<reference evidence="1" key="1">
    <citation type="submission" date="2016-05" db="EMBL/GenBank/DDBJ databases">
        <authorList>
            <person name="Lavstsen T."/>
            <person name="Jespersen J.S."/>
        </authorList>
    </citation>
    <scope>NUCLEOTIDE SEQUENCE</scope>
    <source>
        <tissue evidence="1">Brain</tissue>
    </source>
</reference>
<dbReference type="EMBL" id="HADY01017240">
    <property type="protein sequence ID" value="SBP55725.1"/>
    <property type="molecule type" value="Transcribed_RNA"/>
</dbReference>
<protein>
    <submittedName>
        <fullName evidence="1">Uncharacterized protein</fullName>
    </submittedName>
</protein>
<gene>
    <name evidence="1" type="primary">Nfu_g_1_004993</name>
</gene>